<evidence type="ECO:0000256" key="3">
    <source>
        <dbReference type="ARBA" id="ARBA00022806"/>
    </source>
</evidence>
<keyword evidence="7" id="KW-1185">Reference proteome</keyword>
<dbReference type="InterPro" id="IPR027417">
    <property type="entry name" value="P-loop_NTPase"/>
</dbReference>
<dbReference type="Gene3D" id="3.40.50.300">
    <property type="entry name" value="P-loop containing nucleotide triphosphate hydrolases"/>
    <property type="match status" value="1"/>
</dbReference>
<dbReference type="PANTHER" id="PTHR12131">
    <property type="entry name" value="ATP-DEPENDENT RNA AND DNA HELICASE"/>
    <property type="match status" value="1"/>
</dbReference>
<proteinExistence type="predicted"/>
<dbReference type="Pfam" id="PF00270">
    <property type="entry name" value="DEAD"/>
    <property type="match status" value="1"/>
</dbReference>
<dbReference type="InterPro" id="IPR014001">
    <property type="entry name" value="Helicase_ATP-bd"/>
</dbReference>
<keyword evidence="2" id="KW-0378">Hydrolase</keyword>
<accession>A0ABX5AV65</accession>
<keyword evidence="1" id="KW-0547">Nucleotide-binding</keyword>
<feature type="non-terminal residue" evidence="6">
    <location>
        <position position="230"/>
    </location>
</feature>
<keyword evidence="3 6" id="KW-0347">Helicase</keyword>
<comment type="caution">
    <text evidence="6">The sequence shown here is derived from an EMBL/GenBank/DDBJ whole genome shotgun (WGS) entry which is preliminary data.</text>
</comment>
<evidence type="ECO:0000256" key="4">
    <source>
        <dbReference type="ARBA" id="ARBA00022840"/>
    </source>
</evidence>
<dbReference type="InterPro" id="IPR050699">
    <property type="entry name" value="RNA-DNA_Helicase"/>
</dbReference>
<dbReference type="PROSITE" id="PS51192">
    <property type="entry name" value="HELICASE_ATP_BIND_1"/>
    <property type="match status" value="1"/>
</dbReference>
<dbReference type="RefSeq" id="WP_133161170.1">
    <property type="nucleotide sequence ID" value="NZ_MPZN01000033.1"/>
</dbReference>
<organism evidence="6 7">
    <name type="scientific">Microterricola pindariensis</name>
    <dbReference type="NCBI Taxonomy" id="478010"/>
    <lineage>
        <taxon>Bacteria</taxon>
        <taxon>Bacillati</taxon>
        <taxon>Actinomycetota</taxon>
        <taxon>Actinomycetes</taxon>
        <taxon>Micrococcales</taxon>
        <taxon>Microbacteriaceae</taxon>
        <taxon>Microterricola</taxon>
    </lineage>
</organism>
<evidence type="ECO:0000256" key="1">
    <source>
        <dbReference type="ARBA" id="ARBA00022741"/>
    </source>
</evidence>
<dbReference type="GO" id="GO:0004386">
    <property type="term" value="F:helicase activity"/>
    <property type="evidence" value="ECO:0007669"/>
    <property type="project" value="UniProtKB-KW"/>
</dbReference>
<evidence type="ECO:0000259" key="5">
    <source>
        <dbReference type="PROSITE" id="PS51192"/>
    </source>
</evidence>
<protein>
    <submittedName>
        <fullName evidence="6">RNA helicase</fullName>
    </submittedName>
</protein>
<dbReference type="Proteomes" id="UP000237755">
    <property type="component" value="Unassembled WGS sequence"/>
</dbReference>
<gene>
    <name evidence="6" type="ORF">GY24_10805</name>
</gene>
<sequence length="230" mass="25260">MSTLSPAERYAASRSNRQTPLVQAFRELQRFDLDPFQRAACASLEAGRSVLVAAPTGAGKTIVAEFAVYQAMQDPSAKVFYTAPMKALSNQKFQEFVADYGPENVGLLTGDTNINSGARIVVMTTEVLRNMLYADSDLLADLAFVVMDEVHYLADRFRGAVWEEVIIHLPSEVRLVALSATVSNAEEFGDWLQAVRGDTDVIVSEERPVPLEQHVLARGKMLDLFDSSGV</sequence>
<dbReference type="SUPFAM" id="SSF52540">
    <property type="entry name" value="P-loop containing nucleoside triphosphate hydrolases"/>
    <property type="match status" value="1"/>
</dbReference>
<evidence type="ECO:0000256" key="2">
    <source>
        <dbReference type="ARBA" id="ARBA00022801"/>
    </source>
</evidence>
<keyword evidence="4" id="KW-0067">ATP-binding</keyword>
<feature type="domain" description="Helicase ATP-binding" evidence="5">
    <location>
        <begin position="41"/>
        <end position="200"/>
    </location>
</feature>
<dbReference type="PANTHER" id="PTHR12131:SF1">
    <property type="entry name" value="ATP-DEPENDENT RNA HELICASE SUPV3L1, MITOCHONDRIAL-RELATED"/>
    <property type="match status" value="1"/>
</dbReference>
<dbReference type="EMBL" id="MPZN01000033">
    <property type="protein sequence ID" value="PPL18155.1"/>
    <property type="molecule type" value="Genomic_DNA"/>
</dbReference>
<name>A0ABX5AV65_9MICO</name>
<dbReference type="SMART" id="SM00487">
    <property type="entry name" value="DEXDc"/>
    <property type="match status" value="1"/>
</dbReference>
<evidence type="ECO:0000313" key="7">
    <source>
        <dbReference type="Proteomes" id="UP000237755"/>
    </source>
</evidence>
<reference evidence="6 7" key="1">
    <citation type="journal article" date="2008" name="Int. J. Syst. Evol. Microbiol.">
        <title>Leifsonia pindariensis sp. nov., isolated from the Pindari glacier of the Indian Himalayas, and emended description of the genus Leifsonia.</title>
        <authorList>
            <person name="Reddy G.S."/>
            <person name="Prabagaran S.R."/>
            <person name="Shivaji S."/>
        </authorList>
    </citation>
    <scope>NUCLEOTIDE SEQUENCE [LARGE SCALE GENOMIC DNA]</scope>
    <source>
        <strain evidence="6 7">PON 10</strain>
    </source>
</reference>
<dbReference type="InterPro" id="IPR011545">
    <property type="entry name" value="DEAD/DEAH_box_helicase_dom"/>
</dbReference>
<evidence type="ECO:0000313" key="6">
    <source>
        <dbReference type="EMBL" id="PPL18155.1"/>
    </source>
</evidence>